<dbReference type="KEGG" id="tasa:A1Q1_07517"/>
<dbReference type="GO" id="GO:0032040">
    <property type="term" value="C:small-subunit processome"/>
    <property type="evidence" value="ECO:0007669"/>
    <property type="project" value="TreeGrafter"/>
</dbReference>
<dbReference type="GO" id="GO:0030515">
    <property type="term" value="F:snoRNA binding"/>
    <property type="evidence" value="ECO:0007669"/>
    <property type="project" value="TreeGrafter"/>
</dbReference>
<evidence type="ECO:0000313" key="3">
    <source>
        <dbReference type="Proteomes" id="UP000002748"/>
    </source>
</evidence>
<comment type="similarity">
    <text evidence="1">Belongs to the HEATR1/UTP10 family.</text>
</comment>
<dbReference type="GeneID" id="25991029"/>
<keyword evidence="1" id="KW-0690">Ribosome biogenesis</keyword>
<comment type="subcellular location">
    <subcellularLocation>
        <location evidence="1">Nucleus</location>
        <location evidence="1">Nucleolus</location>
    </subcellularLocation>
</comment>
<comment type="function">
    <text evidence="1">Involved in nucleolar processing of pre-18S ribosomal RNA.</text>
</comment>
<dbReference type="EMBL" id="ALBS01000059">
    <property type="protein sequence ID" value="EJT51336.1"/>
    <property type="molecule type" value="Genomic_DNA"/>
</dbReference>
<dbReference type="PANTHER" id="PTHR13457:SF1">
    <property type="entry name" value="HEAT REPEAT-CONTAINING PROTEIN 1"/>
    <property type="match status" value="1"/>
</dbReference>
<sequence length="124" mass="13842">MSSLASQLKNIASLDADRLTSRTGAPSSKSYLFPAKVAATQDLDAVHALGQSGFDELVQLDPQMEEFEEELFSEAAKRTDRMMLSEEENKKLDETLARCLGRLGKWIGTMAGGKCIEWLVRRFR</sequence>
<dbReference type="AlphaFoldDB" id="J5TKB6"/>
<keyword evidence="1" id="KW-0698">rRNA processing</keyword>
<dbReference type="OrthoDB" id="31183at2759"/>
<comment type="caution">
    <text evidence="2">The sequence shown here is derived from an EMBL/GenBank/DDBJ whole genome shotgun (WGS) entry which is preliminary data.</text>
</comment>
<dbReference type="RefSeq" id="XP_014182521.1">
    <property type="nucleotide sequence ID" value="XM_014327046.1"/>
</dbReference>
<dbReference type="InterPro" id="IPR040191">
    <property type="entry name" value="UTP10"/>
</dbReference>
<gene>
    <name evidence="2" type="ORF">A1Q1_07517</name>
</gene>
<evidence type="ECO:0000256" key="1">
    <source>
        <dbReference type="RuleBase" id="RU367065"/>
    </source>
</evidence>
<protein>
    <recommendedName>
        <fullName evidence="1">U3 small nucleolar RNA-associated protein 10</fullName>
    </recommendedName>
</protein>
<reference evidence="2 3" key="1">
    <citation type="journal article" date="2012" name="Eukaryot. Cell">
        <title>Draft genome sequence of CBS 2479, the standard type strain of Trichosporon asahii.</title>
        <authorList>
            <person name="Yang R.Y."/>
            <person name="Li H.T."/>
            <person name="Zhu H."/>
            <person name="Zhou G.P."/>
            <person name="Wang M."/>
            <person name="Wang L."/>
        </authorList>
    </citation>
    <scope>NUCLEOTIDE SEQUENCE [LARGE SCALE GENOMIC DNA]</scope>
    <source>
        <strain evidence="3">ATCC 90039 / CBS 2479 / JCM 2466 / KCTC 7840 / NCYC 2677 / UAMH 7654</strain>
    </source>
</reference>
<keyword evidence="1" id="KW-0539">Nucleus</keyword>
<dbReference type="GO" id="GO:0030686">
    <property type="term" value="C:90S preribosome"/>
    <property type="evidence" value="ECO:0007669"/>
    <property type="project" value="TreeGrafter"/>
</dbReference>
<keyword evidence="1" id="KW-0687">Ribonucleoprotein</keyword>
<dbReference type="GO" id="GO:0034455">
    <property type="term" value="C:t-UTP complex"/>
    <property type="evidence" value="ECO:0007669"/>
    <property type="project" value="TreeGrafter"/>
</dbReference>
<comment type="subunit">
    <text evidence="1">Component of the ribosomal small subunit (SSU) processome.</text>
</comment>
<evidence type="ECO:0000313" key="2">
    <source>
        <dbReference type="EMBL" id="EJT51336.1"/>
    </source>
</evidence>
<dbReference type="PANTHER" id="PTHR13457">
    <property type="entry name" value="BAP28"/>
    <property type="match status" value="1"/>
</dbReference>
<dbReference type="VEuPathDB" id="FungiDB:A1Q1_07517"/>
<dbReference type="Proteomes" id="UP000002748">
    <property type="component" value="Unassembled WGS sequence"/>
</dbReference>
<dbReference type="GO" id="GO:0000462">
    <property type="term" value="P:maturation of SSU-rRNA from tricistronic rRNA transcript (SSU-rRNA, 5.8S rRNA, LSU-rRNA)"/>
    <property type="evidence" value="ECO:0007669"/>
    <property type="project" value="TreeGrafter"/>
</dbReference>
<dbReference type="GO" id="GO:0045943">
    <property type="term" value="P:positive regulation of transcription by RNA polymerase I"/>
    <property type="evidence" value="ECO:0007669"/>
    <property type="project" value="TreeGrafter"/>
</dbReference>
<proteinExistence type="inferred from homology"/>
<name>J5TKB6_TRIAS</name>
<dbReference type="HOGENOM" id="CLU_138322_0_0_1"/>
<organism evidence="2 3">
    <name type="scientific">Trichosporon asahii var. asahii (strain ATCC 90039 / CBS 2479 / JCM 2466 / KCTC 7840 / NBRC 103889/ NCYC 2677 / UAMH 7654)</name>
    <name type="common">Yeast</name>
    <dbReference type="NCBI Taxonomy" id="1186058"/>
    <lineage>
        <taxon>Eukaryota</taxon>
        <taxon>Fungi</taxon>
        <taxon>Dikarya</taxon>
        <taxon>Basidiomycota</taxon>
        <taxon>Agaricomycotina</taxon>
        <taxon>Tremellomycetes</taxon>
        <taxon>Trichosporonales</taxon>
        <taxon>Trichosporonaceae</taxon>
        <taxon>Trichosporon</taxon>
    </lineage>
</organism>
<accession>J5TKB6</accession>